<accession>A0A5C6SQD8</accession>
<evidence type="ECO:0000313" key="2">
    <source>
        <dbReference type="Proteomes" id="UP000321331"/>
    </source>
</evidence>
<organism evidence="1 2">
    <name type="scientific">Fusarium oxysporum f. sp. cubense</name>
    <dbReference type="NCBI Taxonomy" id="61366"/>
    <lineage>
        <taxon>Eukaryota</taxon>
        <taxon>Fungi</taxon>
        <taxon>Dikarya</taxon>
        <taxon>Ascomycota</taxon>
        <taxon>Pezizomycotina</taxon>
        <taxon>Sordariomycetes</taxon>
        <taxon>Hypocreomycetidae</taxon>
        <taxon>Hypocreales</taxon>
        <taxon>Nectriaceae</taxon>
        <taxon>Fusarium</taxon>
        <taxon>Fusarium oxysporum species complex</taxon>
    </lineage>
</organism>
<protein>
    <submittedName>
        <fullName evidence="1">Uncharacterized protein</fullName>
    </submittedName>
</protein>
<proteinExistence type="predicted"/>
<evidence type="ECO:0000313" key="1">
    <source>
        <dbReference type="EMBL" id="TXC00108.1"/>
    </source>
</evidence>
<sequence length="151" mass="16235">MKNDKRAHSDLPGIAINFFQETSPSASASPHRRGCPPAFSRFKTGSRASIDLTVAFASPQIQDTVELPLHTPCRFVFAAAVNLSLFWVPEVAGFASPLMVAVSHPVQAHAGRRLRLSFDGRPVPTHAGGFASPLMTPLPLLYPSFGKQLAT</sequence>
<name>A0A5C6SQD8_FUSOC</name>
<comment type="caution">
    <text evidence="1">The sequence shown here is derived from an EMBL/GenBank/DDBJ whole genome shotgun (WGS) entry which is preliminary data.</text>
</comment>
<dbReference type="EMBL" id="VMNF01000011">
    <property type="protein sequence ID" value="TXC00108.1"/>
    <property type="molecule type" value="Genomic_DNA"/>
</dbReference>
<reference evidence="1 2" key="1">
    <citation type="submission" date="2019-07" db="EMBL/GenBank/DDBJ databases">
        <title>The First High-Quality Draft Genome Sequence of the Causal Agent of the Current Panama Disease Epidemic.</title>
        <authorList>
            <person name="Warmington R.J."/>
            <person name="Kay W."/>
            <person name="Jeffries A."/>
            <person name="Bebber D."/>
            <person name="Moore K."/>
            <person name="Studholme D.J."/>
        </authorList>
    </citation>
    <scope>NUCLEOTIDE SEQUENCE [LARGE SCALE GENOMIC DNA]</scope>
    <source>
        <strain evidence="1 2">TR4</strain>
    </source>
</reference>
<gene>
    <name evidence="1" type="ORF">FocTR4_00014331</name>
</gene>
<dbReference type="AlphaFoldDB" id="A0A5C6SQD8"/>
<dbReference type="Proteomes" id="UP000321331">
    <property type="component" value="Unassembled WGS sequence"/>
</dbReference>